<proteinExistence type="predicted"/>
<evidence type="ECO:0008006" key="2">
    <source>
        <dbReference type="Google" id="ProtNLM"/>
    </source>
</evidence>
<evidence type="ECO:0000313" key="1">
    <source>
        <dbReference type="EMBL" id="XDQ05735.1"/>
    </source>
</evidence>
<name>A0AB39MIX5_9ACTN</name>
<organism evidence="1">
    <name type="scientific">Streptomyces sp. R08</name>
    <dbReference type="NCBI Taxonomy" id="3238624"/>
    <lineage>
        <taxon>Bacteria</taxon>
        <taxon>Bacillati</taxon>
        <taxon>Actinomycetota</taxon>
        <taxon>Actinomycetes</taxon>
        <taxon>Kitasatosporales</taxon>
        <taxon>Streptomycetaceae</taxon>
        <taxon>Streptomyces</taxon>
    </lineage>
</organism>
<reference evidence="1" key="1">
    <citation type="submission" date="2024-07" db="EMBL/GenBank/DDBJ databases">
        <authorList>
            <person name="Yu S.T."/>
        </authorList>
    </citation>
    <scope>NUCLEOTIDE SEQUENCE</scope>
    <source>
        <strain evidence="1">R08</strain>
    </source>
</reference>
<sequence>MTDLDWYSVRCVFRHLSLGVYEERVTLWTARSLDEAISRAVSEAREYCEVLEEVEYVNFAEAFRISEVPGEGVEVFSLMRESEMPPAEYVHRFFDTGNERTG</sequence>
<gene>
    <name evidence="1" type="ORF">AB5J58_38755</name>
</gene>
<dbReference type="AlphaFoldDB" id="A0AB39MIX5"/>
<accession>A0AB39MIX5</accession>
<dbReference type="RefSeq" id="WP_369190852.1">
    <property type="nucleotide sequence ID" value="NZ_CP163431.1"/>
</dbReference>
<dbReference type="EMBL" id="CP163431">
    <property type="protein sequence ID" value="XDQ05735.1"/>
    <property type="molecule type" value="Genomic_DNA"/>
</dbReference>
<protein>
    <recommendedName>
        <fullName evidence="2">DUF4288 domain-containing protein</fullName>
    </recommendedName>
</protein>